<dbReference type="Pfam" id="PF00035">
    <property type="entry name" value="dsrm"/>
    <property type="match status" value="1"/>
</dbReference>
<reference evidence="3" key="1">
    <citation type="journal article" date="2018" name="Genome Biol. Evol.">
        <title>Genomics and development of Lentinus tigrinus, a white-rot wood-decaying mushroom with dimorphic fruiting bodies.</title>
        <authorList>
            <person name="Wu B."/>
            <person name="Xu Z."/>
            <person name="Knudson A."/>
            <person name="Carlson A."/>
            <person name="Chen N."/>
            <person name="Kovaka S."/>
            <person name="LaButti K."/>
            <person name="Lipzen A."/>
            <person name="Pennachio C."/>
            <person name="Riley R."/>
            <person name="Schakwitz W."/>
            <person name="Umezawa K."/>
            <person name="Ohm R.A."/>
            <person name="Grigoriev I.V."/>
            <person name="Nagy L.G."/>
            <person name="Gibbons J."/>
            <person name="Hibbett D."/>
        </authorList>
    </citation>
    <scope>NUCLEOTIDE SEQUENCE [LARGE SCALE GENOMIC DNA]</scope>
    <source>
        <strain evidence="3">ALCF2SS1-6</strain>
    </source>
</reference>
<protein>
    <recommendedName>
        <fullName evidence="2">DRBM domain-containing protein</fullName>
    </recommendedName>
</protein>
<dbReference type="SUPFAM" id="SSF54768">
    <property type="entry name" value="dsRNA-binding domain-like"/>
    <property type="match status" value="1"/>
</dbReference>
<name>A0A5C2SN42_9APHY</name>
<accession>A0A5C2SN42</accession>
<dbReference type="PROSITE" id="PS50137">
    <property type="entry name" value="DS_RBD"/>
    <property type="match status" value="1"/>
</dbReference>
<gene>
    <name evidence="3" type="ORF">L227DRAFT_571490</name>
</gene>
<keyword evidence="4" id="KW-1185">Reference proteome</keyword>
<organism evidence="3 4">
    <name type="scientific">Lentinus tigrinus ALCF2SS1-6</name>
    <dbReference type="NCBI Taxonomy" id="1328759"/>
    <lineage>
        <taxon>Eukaryota</taxon>
        <taxon>Fungi</taxon>
        <taxon>Dikarya</taxon>
        <taxon>Basidiomycota</taxon>
        <taxon>Agaricomycotina</taxon>
        <taxon>Agaricomycetes</taxon>
        <taxon>Polyporales</taxon>
        <taxon>Polyporaceae</taxon>
        <taxon>Lentinus</taxon>
    </lineage>
</organism>
<dbReference type="Gene3D" id="3.30.160.20">
    <property type="match status" value="1"/>
</dbReference>
<dbReference type="InterPro" id="IPR014720">
    <property type="entry name" value="dsRBD_dom"/>
</dbReference>
<keyword evidence="1" id="KW-0694">RNA-binding</keyword>
<dbReference type="GO" id="GO:0003723">
    <property type="term" value="F:RNA binding"/>
    <property type="evidence" value="ECO:0007669"/>
    <property type="project" value="UniProtKB-UniRule"/>
</dbReference>
<evidence type="ECO:0000259" key="2">
    <source>
        <dbReference type="PROSITE" id="PS50137"/>
    </source>
</evidence>
<proteinExistence type="predicted"/>
<dbReference type="Proteomes" id="UP000313359">
    <property type="component" value="Unassembled WGS sequence"/>
</dbReference>
<sequence>MQSGPQNAPTWTASVYVGGVEYGRGSANNLGGAREIAAEMALRALWSQRGGYA</sequence>
<dbReference type="AlphaFoldDB" id="A0A5C2SN42"/>
<evidence type="ECO:0000313" key="4">
    <source>
        <dbReference type="Proteomes" id="UP000313359"/>
    </source>
</evidence>
<evidence type="ECO:0000256" key="1">
    <source>
        <dbReference type="PROSITE-ProRule" id="PRU00266"/>
    </source>
</evidence>
<feature type="domain" description="DRBM" evidence="2">
    <location>
        <begin position="1"/>
        <end position="47"/>
    </location>
</feature>
<dbReference type="OrthoDB" id="112668at2759"/>
<evidence type="ECO:0000313" key="3">
    <source>
        <dbReference type="EMBL" id="RPD65040.1"/>
    </source>
</evidence>
<dbReference type="EMBL" id="ML122253">
    <property type="protein sequence ID" value="RPD65040.1"/>
    <property type="molecule type" value="Genomic_DNA"/>
</dbReference>